<dbReference type="RefSeq" id="XP_018496969.2">
    <property type="nucleotide sequence ID" value="XM_018641453.2"/>
</dbReference>
<dbReference type="InterPro" id="IPR036236">
    <property type="entry name" value="Znf_C2H2_sf"/>
</dbReference>
<evidence type="ECO:0000256" key="4">
    <source>
        <dbReference type="ARBA" id="ARBA00022833"/>
    </source>
</evidence>
<feature type="compositionally biased region" description="Acidic residues" evidence="6">
    <location>
        <begin position="120"/>
        <end position="129"/>
    </location>
</feature>
<keyword evidence="8" id="KW-1185">Reference proteome</keyword>
<feature type="region of interest" description="Disordered" evidence="6">
    <location>
        <begin position="111"/>
        <end position="146"/>
    </location>
</feature>
<evidence type="ECO:0000256" key="1">
    <source>
        <dbReference type="ARBA" id="ARBA00022723"/>
    </source>
</evidence>
<feature type="compositionally biased region" description="Low complexity" evidence="6">
    <location>
        <begin position="932"/>
        <end position="954"/>
    </location>
</feature>
<feature type="domain" description="C2H2-type" evidence="7">
    <location>
        <begin position="1076"/>
        <end position="1103"/>
    </location>
</feature>
<evidence type="ECO:0000256" key="6">
    <source>
        <dbReference type="SAM" id="MobiDB-lite"/>
    </source>
</evidence>
<feature type="region of interest" description="Disordered" evidence="6">
    <location>
        <begin position="1154"/>
        <end position="1173"/>
    </location>
</feature>
<dbReference type="InterPro" id="IPR050688">
    <property type="entry name" value="Zinc_finger/UBP_domain"/>
</dbReference>
<feature type="region of interest" description="Disordered" evidence="6">
    <location>
        <begin position="932"/>
        <end position="959"/>
    </location>
</feature>
<dbReference type="GO" id="GO:0008270">
    <property type="term" value="F:zinc ion binding"/>
    <property type="evidence" value="ECO:0007669"/>
    <property type="project" value="UniProtKB-KW"/>
</dbReference>
<feature type="region of interest" description="Disordered" evidence="6">
    <location>
        <begin position="1400"/>
        <end position="1440"/>
    </location>
</feature>
<name>A0AAJ7PAU4_9ACAR</name>
<reference evidence="9" key="1">
    <citation type="submission" date="2025-08" db="UniProtKB">
        <authorList>
            <consortium name="RefSeq"/>
        </authorList>
    </citation>
    <scope>IDENTIFICATION</scope>
</reference>
<feature type="compositionally biased region" description="Acidic residues" evidence="6">
    <location>
        <begin position="416"/>
        <end position="429"/>
    </location>
</feature>
<feature type="region of interest" description="Disordered" evidence="6">
    <location>
        <begin position="714"/>
        <end position="754"/>
    </location>
</feature>
<feature type="region of interest" description="Disordered" evidence="6">
    <location>
        <begin position="305"/>
        <end position="344"/>
    </location>
</feature>
<evidence type="ECO:0000259" key="7">
    <source>
        <dbReference type="PROSITE" id="PS50157"/>
    </source>
</evidence>
<evidence type="ECO:0000256" key="2">
    <source>
        <dbReference type="ARBA" id="ARBA00022737"/>
    </source>
</evidence>
<feature type="region of interest" description="Disordered" evidence="6">
    <location>
        <begin position="1352"/>
        <end position="1380"/>
    </location>
</feature>
<dbReference type="SMART" id="SM00355">
    <property type="entry name" value="ZnF_C2H2"/>
    <property type="match status" value="30"/>
</dbReference>
<dbReference type="PROSITE" id="PS50157">
    <property type="entry name" value="ZINC_FINGER_C2H2_2"/>
    <property type="match status" value="6"/>
</dbReference>
<evidence type="ECO:0000313" key="9">
    <source>
        <dbReference type="RefSeq" id="XP_018496969.2"/>
    </source>
</evidence>
<keyword evidence="4" id="KW-0862">Zinc</keyword>
<sequence length="2248" mass="251510">MRKVMYPSGAYRCPDCGYQAQNRKLLATHVAKEHTENALKCDLCNFITKYQANYWRHRKTLHGVNSINLCDPCKSRFPTKDDLVEHTRQEHPELLDEVLEKVSRPVQNERFDEAVAGSPQDEDEVEEEQAPTSSRDTRKRRVNYNQDEPSIEALLEQGFCEGTKELDAAETNGHISLKQQRRLQIQRSHLCRDCDFVTKESRQYLIHRKEAHGDRLTIYDCPWCGYASKQLQKLQRHAGSCHTDQGLNAEELRTVLKKVAQQSHEAAQLERETNIIRQYLQKHGSPSLKLDQKALVKTVRLPISVSDAESSRPSTPALDKTKSSPATAASSKTTPCASSSPSKTLNQWFTCKKCAFKARSKKVVEDHERTSHTIESVSKSGLRFKCDICGFSCGDVQKYRQHVKSHASRGGKDEEIVRDDEGDDDDDVSKEEPGRTKTCNKCDFTTTYRWSFDRHVRHHNPLNGPLQCPRCDYSTNQLGSLRFHLGNHHSGCTAEDCEKTLEKMAAASVSGGGGSSGSKGMMQCAEIEDSMPGEMEGSSIGIDESSQDEDAVTCDLCGACFLNQADLLEHSKREHITEIEAEQAQMFRSASRMSAETSASEETLQRLQNRFGLSITPVAVGGSASTTETKEPVVIELGDGKSLKHLIEGGNTNGSTCSKPPSRSGTIFKCRYCPFSTRTKTEYQKHEAIHKPFVCTLCPFKTVWKNDLSKHMSKSHGEQYEEDSPAPPAPPAVSEDSGSQQTASSTGGVLRNLLSTPDVNQKDSLLFKTLQGGDSQASPENDSPRQTFNQDEIQNQALKLPANAHYFCPYCDFMTKTASRFHIHYMQHLNVRPFECSVCRIKSNWLWDINKHIRTRVSQGDTTHRGAKCVCINEAGLRDYNKYRCFIKEGPTNGEHIETSDDHGEAGVMASQGQVHPSYSSAEVQMQALAAVQARQQQGGPSVPVQQQQQSQSQEDSQNYMIQQLQKKERASAGALKCGHCDYTCDHKDIMLGHLGAHADVLPFICSKCGLANKWHHTAWIHLQQFHREDQVTLKDIHLQLDYTHKGDVFEMDPNAIVNPQLTVAPNNEVSLIRQLRCSRCPYHTVQKSNMQRHREGHQRARPDLMRYKCPYCDFWQETRRAIQRHMALHPEHIKRGTQGVLDTDKAKELLLINNNNNNNSPPAEVVSPDGTGQSEDVPRFKCDACPYVTTANAQFIYHKQFHRYNPKAKFKCDKCSYWATHAHLITQHARVHNEGTLDQKFPEGSWLPPAEIAVTTEASESDRIRTFRVMKNGVLIKMHKCRYCPLMNRRKANVRYHELLHSEMASGKYTCHLCSYRTQSQGVLGNHMKIHVPEKRRGDSGVELVEEIDELNSSDDESSPHQSAVGSQQESRETRPQPKIKYNCSAVESELFNLLQSRQNGGAIGDDQPAQSSQKPGFSQASSSNGLSKIRKPTKVAPDPYFRRSDGLVTFQSKVNLRKWIACPECPALFMNPTEYNRHLDHHRYGDKFQCSQCSYSMNKYVFVAQHEQVHSEDYMIKKLGYCHRPTTGAGDQKSTIVKNIPTSFPTPAIVASSLQSSPSSQSSSGQVYKISLKPLTPQKRPGPQVALSDEAAANFDNEEFAVSMLIAELHESKAVFEGSCCGTFKCSVCPAAFSNQGVHRFHQKLHSSPARRLKCHVCSYSVDESGNMMAHAQLHYIKFGGGNKQTMKRCPKCPATFTKQNFYEGHLLRHGSGERYKCDYCDFATNKSDIISRHRVLHRQVSEDVECGLGEENLDANSQISVSTLFRNASVPQTLVEDAAPVSLDDALKTSEQNKSEEDKKIYACMACPYTYGRKDGIVHHLKRHVVLQQFDCPHCSFTVSNSATLRDHVKTHFICQKMNKPQAFLHYDEIKIKLDGEIIFEDRGKNDGTRFYPDSIPEFREEGPDLLVEYIEPDVVNTVNNLVDGVCDDKRKMEREVPSSSIYGPIVRRSSSARSSQDEPPSKRSRASTFTGGESPNSQNSGPATPPSATGHLRGSPAASPPPCSESANRELDNVTEEPTDIEFQEETVGINGPVGTDENGATIRPDDDEDPDCEAANTKETAHVKASEFKVDTVGTLDKQAAKSNEREPDVIDKLVEALQQVPETMDVDPILEENGLHHLTNGHNGIDESDRAIRNGDSVEAQEERDAKTVLNTILLVFADSSVGEPELRDDVHQCDSLIVRVQDRRMAEGHVRLGGVPSQETMMALADESTARMVTVAAIVQHAVIQGALLVDIEEMREIIAE</sequence>
<dbReference type="SUPFAM" id="SSF57667">
    <property type="entry name" value="beta-beta-alpha zinc fingers"/>
    <property type="match status" value="7"/>
</dbReference>
<dbReference type="GeneID" id="108864937"/>
<evidence type="ECO:0000256" key="5">
    <source>
        <dbReference type="PROSITE-ProRule" id="PRU00042"/>
    </source>
</evidence>
<dbReference type="Proteomes" id="UP000694867">
    <property type="component" value="Unplaced"/>
</dbReference>
<feature type="compositionally biased region" description="Polar residues" evidence="6">
    <location>
        <begin position="1970"/>
        <end position="1986"/>
    </location>
</feature>
<feature type="compositionally biased region" description="Acidic residues" evidence="6">
    <location>
        <begin position="2017"/>
        <end position="2029"/>
    </location>
</feature>
<feature type="compositionally biased region" description="Low complexity" evidence="6">
    <location>
        <begin position="323"/>
        <end position="344"/>
    </location>
</feature>
<feature type="compositionally biased region" description="Low complexity" evidence="6">
    <location>
        <begin position="737"/>
        <end position="748"/>
    </location>
</feature>
<feature type="domain" description="C2H2-type" evidence="7">
    <location>
        <begin position="1833"/>
        <end position="1855"/>
    </location>
</feature>
<feature type="region of interest" description="Disordered" evidence="6">
    <location>
        <begin position="404"/>
        <end position="436"/>
    </location>
</feature>
<feature type="domain" description="C2H2-type" evidence="7">
    <location>
        <begin position="1310"/>
        <end position="1337"/>
    </location>
</feature>
<dbReference type="InterPro" id="IPR013087">
    <property type="entry name" value="Znf_C2H2_type"/>
</dbReference>
<dbReference type="GO" id="GO:0005634">
    <property type="term" value="C:nucleus"/>
    <property type="evidence" value="ECO:0007669"/>
    <property type="project" value="TreeGrafter"/>
</dbReference>
<feature type="compositionally biased region" description="Polar residues" evidence="6">
    <location>
        <begin position="1361"/>
        <end position="1370"/>
    </location>
</feature>
<feature type="compositionally biased region" description="Polar residues" evidence="6">
    <location>
        <begin position="1410"/>
        <end position="1428"/>
    </location>
</feature>
<dbReference type="PANTHER" id="PTHR24403:SF94">
    <property type="entry name" value="KUMGANG"/>
    <property type="match status" value="1"/>
</dbReference>
<feature type="region of interest" description="Disordered" evidence="6">
    <location>
        <begin position="1936"/>
        <end position="2065"/>
    </location>
</feature>
<accession>A0AAJ7PAU4</accession>
<gene>
    <name evidence="9" type="primary">LOC108864937</name>
</gene>
<dbReference type="PROSITE" id="PS00028">
    <property type="entry name" value="ZINC_FINGER_C2H2_1"/>
    <property type="match status" value="10"/>
</dbReference>
<dbReference type="KEGG" id="goe:108864937"/>
<feature type="domain" description="C2H2-type" evidence="7">
    <location>
        <begin position="552"/>
        <end position="580"/>
    </location>
</feature>
<dbReference type="Gene3D" id="3.30.160.60">
    <property type="entry name" value="Classic Zinc Finger"/>
    <property type="match status" value="13"/>
</dbReference>
<organism evidence="8 9">
    <name type="scientific">Galendromus occidentalis</name>
    <name type="common">western predatory mite</name>
    <dbReference type="NCBI Taxonomy" id="34638"/>
    <lineage>
        <taxon>Eukaryota</taxon>
        <taxon>Metazoa</taxon>
        <taxon>Ecdysozoa</taxon>
        <taxon>Arthropoda</taxon>
        <taxon>Chelicerata</taxon>
        <taxon>Arachnida</taxon>
        <taxon>Acari</taxon>
        <taxon>Parasitiformes</taxon>
        <taxon>Mesostigmata</taxon>
        <taxon>Gamasina</taxon>
        <taxon>Phytoseioidea</taxon>
        <taxon>Phytoseiidae</taxon>
        <taxon>Typhlodrominae</taxon>
        <taxon>Galendromus</taxon>
    </lineage>
</organism>
<dbReference type="PANTHER" id="PTHR24403">
    <property type="entry name" value="ZINC FINGER PROTEIN"/>
    <property type="match status" value="1"/>
</dbReference>
<keyword evidence="3 5" id="KW-0863">Zinc-finger</keyword>
<feature type="domain" description="C2H2-type" evidence="7">
    <location>
        <begin position="1490"/>
        <end position="1517"/>
    </location>
</feature>
<keyword evidence="2" id="KW-0677">Repeat</keyword>
<proteinExistence type="predicted"/>
<evidence type="ECO:0000313" key="8">
    <source>
        <dbReference type="Proteomes" id="UP000694867"/>
    </source>
</evidence>
<evidence type="ECO:0000256" key="3">
    <source>
        <dbReference type="ARBA" id="ARBA00022771"/>
    </source>
</evidence>
<keyword evidence="1" id="KW-0479">Metal-binding</keyword>
<protein>
    <submittedName>
        <fullName evidence="9">Uncharacterized protein LOC108864937</fullName>
    </submittedName>
</protein>
<feature type="domain" description="C2H2-type" evidence="7">
    <location>
        <begin position="1626"/>
        <end position="1653"/>
    </location>
</feature>
<dbReference type="GO" id="GO:0045944">
    <property type="term" value="P:positive regulation of transcription by RNA polymerase II"/>
    <property type="evidence" value="ECO:0007669"/>
    <property type="project" value="TreeGrafter"/>
</dbReference>